<feature type="transmembrane region" description="Helical" evidence="10">
    <location>
        <begin position="228"/>
        <end position="251"/>
    </location>
</feature>
<dbReference type="GO" id="GO:0005886">
    <property type="term" value="C:plasma membrane"/>
    <property type="evidence" value="ECO:0007669"/>
    <property type="project" value="UniProtKB-SubCell"/>
</dbReference>
<keyword evidence="6" id="KW-0915">Sodium</keyword>
<dbReference type="EMBL" id="JAWJAV010000003">
    <property type="protein sequence ID" value="MDV2621238.1"/>
    <property type="molecule type" value="Genomic_DNA"/>
</dbReference>
<dbReference type="InterPro" id="IPR018422">
    <property type="entry name" value="Cation/H_exchanger_CPA1"/>
</dbReference>
<dbReference type="PANTHER" id="PTHR10110">
    <property type="entry name" value="SODIUM/HYDROGEN EXCHANGER"/>
    <property type="match status" value="1"/>
</dbReference>
<sequence>MNVLFFILTLMLAVIVANILDSRIKFLPRAIVQILVGLLLSFVPNFNHFVLEPEIFMLAIIAPLMFHDGANTDINKLKLTLGNTFSLAVGLALTTILGVGYLSYLMLPHIPLALAFALAAIITPTDAVAVSSVTDNLEIPPDAMLNLKNESLFNDASGIVAFDLALTAFQTGHFSPLISIFDYLYVFLGGLIIGWIIGWAFLRLQFLLIESNIDDANIVVPINLIKPFAIYLAAELCGTSGILAAVAAGLVQSTQTPFLRLTSTKIQIVSKTTTENLNELLNGFVFILLGVSLPTVIYDIVNNSRQVASLTDLVLIGIVLYVTMIVIRYVWVSLRLASIRIRPQERLLNRFLIAINGIHGTITLAMAFSIPLVFKKAAFPFRNDLIFIAATVIVLSLCVPSIILPLVLPKKTVSYSADDISKYRQQMINYAIQQVKDANEDPIETQAVIATLQSQESMFQRPKRRTIFKLLQKCFSLEEQLLQEMVDQGEISSKLQTLYERMTFFQSYQLRQSLFYQILYRIKYSLIRLKHRLRHKAVHVNNQAIKRKIKIARDDIANVEAKIIPRILEELHNQITKENQAEVHWIESYYRERHRRLQNNKQANRIQDELFISAFQNEYNFIQNQLSKQNISRELANLLYEQVANDEWIYMQNDYIYA</sequence>
<dbReference type="GO" id="GO:0015386">
    <property type="term" value="F:potassium:proton antiporter activity"/>
    <property type="evidence" value="ECO:0007669"/>
    <property type="project" value="TreeGrafter"/>
</dbReference>
<evidence type="ECO:0000256" key="2">
    <source>
        <dbReference type="ARBA" id="ARBA00022448"/>
    </source>
</evidence>
<feature type="transmembrane region" description="Helical" evidence="10">
    <location>
        <begin position="27"/>
        <end position="43"/>
    </location>
</feature>
<keyword evidence="4 10" id="KW-0812">Transmembrane</keyword>
<evidence type="ECO:0000313" key="12">
    <source>
        <dbReference type="EMBL" id="MDV2621238.1"/>
    </source>
</evidence>
<accession>A0AAW8YHR3</accession>
<feature type="transmembrane region" description="Helical" evidence="10">
    <location>
        <begin position="313"/>
        <end position="331"/>
    </location>
</feature>
<feature type="domain" description="Cation/H+ exchanger transmembrane" evidence="11">
    <location>
        <begin position="13"/>
        <end position="408"/>
    </location>
</feature>
<evidence type="ECO:0000259" key="11">
    <source>
        <dbReference type="Pfam" id="PF00999"/>
    </source>
</evidence>
<keyword evidence="7" id="KW-0406">Ion transport</keyword>
<keyword evidence="8 10" id="KW-0472">Membrane</keyword>
<organism evidence="12 13">
    <name type="scientific">Pediococcus acidilactici</name>
    <dbReference type="NCBI Taxonomy" id="1254"/>
    <lineage>
        <taxon>Bacteria</taxon>
        <taxon>Bacillati</taxon>
        <taxon>Bacillota</taxon>
        <taxon>Bacilli</taxon>
        <taxon>Lactobacillales</taxon>
        <taxon>Lactobacillaceae</taxon>
        <taxon>Pediococcus</taxon>
        <taxon>Pediococcus acidilactici group</taxon>
    </lineage>
</organism>
<feature type="transmembrane region" description="Helical" evidence="10">
    <location>
        <begin position="86"/>
        <end position="105"/>
    </location>
</feature>
<feature type="transmembrane region" description="Helical" evidence="10">
    <location>
        <begin position="112"/>
        <end position="132"/>
    </location>
</feature>
<feature type="transmembrane region" description="Helical" evidence="10">
    <location>
        <begin position="183"/>
        <end position="208"/>
    </location>
</feature>
<dbReference type="GO" id="GO:0015385">
    <property type="term" value="F:sodium:proton antiporter activity"/>
    <property type="evidence" value="ECO:0007669"/>
    <property type="project" value="InterPro"/>
</dbReference>
<feature type="transmembrane region" description="Helical" evidence="10">
    <location>
        <begin position="280"/>
        <end position="301"/>
    </location>
</feature>
<dbReference type="Proteomes" id="UP001280897">
    <property type="component" value="Unassembled WGS sequence"/>
</dbReference>
<keyword evidence="2" id="KW-0813">Transport</keyword>
<gene>
    <name evidence="12" type="ORF">R0G89_05775</name>
</gene>
<dbReference type="Gene3D" id="6.10.140.1330">
    <property type="match status" value="1"/>
</dbReference>
<dbReference type="RefSeq" id="WP_008841187.1">
    <property type="nucleotide sequence ID" value="NZ_CP066046.1"/>
</dbReference>
<evidence type="ECO:0000256" key="1">
    <source>
        <dbReference type="ARBA" id="ARBA00004651"/>
    </source>
</evidence>
<comment type="caution">
    <text evidence="12">The sequence shown here is derived from an EMBL/GenBank/DDBJ whole genome shotgun (WGS) entry which is preliminary data.</text>
</comment>
<evidence type="ECO:0000256" key="9">
    <source>
        <dbReference type="ARBA" id="ARBA00023201"/>
    </source>
</evidence>
<dbReference type="PANTHER" id="PTHR10110:SF86">
    <property type="entry name" value="SODIUM_HYDROGEN EXCHANGER 7"/>
    <property type="match status" value="1"/>
</dbReference>
<keyword evidence="3" id="KW-1003">Cell membrane</keyword>
<keyword evidence="5 10" id="KW-1133">Transmembrane helix</keyword>
<evidence type="ECO:0000256" key="7">
    <source>
        <dbReference type="ARBA" id="ARBA00023065"/>
    </source>
</evidence>
<comment type="subcellular location">
    <subcellularLocation>
        <location evidence="1">Cell membrane</location>
        <topology evidence="1">Multi-pass membrane protein</topology>
    </subcellularLocation>
</comment>
<protein>
    <submittedName>
        <fullName evidence="12">Sodium:proton antiporter</fullName>
    </submittedName>
</protein>
<evidence type="ECO:0000256" key="8">
    <source>
        <dbReference type="ARBA" id="ARBA00023136"/>
    </source>
</evidence>
<dbReference type="GO" id="GO:0051453">
    <property type="term" value="P:regulation of intracellular pH"/>
    <property type="evidence" value="ECO:0007669"/>
    <property type="project" value="TreeGrafter"/>
</dbReference>
<proteinExistence type="predicted"/>
<dbReference type="AlphaFoldDB" id="A0AAW8YHR3"/>
<evidence type="ECO:0000256" key="6">
    <source>
        <dbReference type="ARBA" id="ARBA00023053"/>
    </source>
</evidence>
<reference evidence="12" key="2">
    <citation type="submission" date="2023-10" db="EMBL/GenBank/DDBJ databases">
        <authorList>
            <person name="Khurajog B."/>
        </authorList>
    </citation>
    <scope>NUCLEOTIDE SEQUENCE</scope>
    <source>
        <strain evidence="12">BF9</strain>
    </source>
</reference>
<dbReference type="Pfam" id="PF00999">
    <property type="entry name" value="Na_H_Exchanger"/>
    <property type="match status" value="1"/>
</dbReference>
<evidence type="ECO:0000256" key="4">
    <source>
        <dbReference type="ARBA" id="ARBA00022692"/>
    </source>
</evidence>
<feature type="transmembrane region" description="Helical" evidence="10">
    <location>
        <begin position="386"/>
        <end position="408"/>
    </location>
</feature>
<reference evidence="12" key="1">
    <citation type="journal article" date="2023" name="PeerJ">
        <title>Selection and evaluation of lactic acid bacteria from chicken feces in Thailand as potential probiotics.</title>
        <authorList>
            <person name="Khurajog B."/>
            <person name="Disastra Y."/>
            <person name="Lawwyne L.D."/>
            <person name="Sirichokchatchawan W."/>
            <person name="Niyomtham W."/>
            <person name="Yindee J."/>
            <person name="Hampson D.J."/>
            <person name="Prapasarakul N."/>
        </authorList>
    </citation>
    <scope>NUCLEOTIDE SEQUENCE</scope>
    <source>
        <strain evidence="12">BF9</strain>
    </source>
</reference>
<feature type="transmembrane region" description="Helical" evidence="10">
    <location>
        <begin position="351"/>
        <end position="374"/>
    </location>
</feature>
<dbReference type="InterPro" id="IPR006153">
    <property type="entry name" value="Cation/H_exchanger_TM"/>
</dbReference>
<name>A0AAW8YHR3_PEDAC</name>
<evidence type="ECO:0000313" key="13">
    <source>
        <dbReference type="Proteomes" id="UP001280897"/>
    </source>
</evidence>
<evidence type="ECO:0000256" key="10">
    <source>
        <dbReference type="SAM" id="Phobius"/>
    </source>
</evidence>
<evidence type="ECO:0000256" key="5">
    <source>
        <dbReference type="ARBA" id="ARBA00022989"/>
    </source>
</evidence>
<keyword evidence="9" id="KW-0739">Sodium transport</keyword>
<dbReference type="GO" id="GO:0098719">
    <property type="term" value="P:sodium ion import across plasma membrane"/>
    <property type="evidence" value="ECO:0007669"/>
    <property type="project" value="TreeGrafter"/>
</dbReference>
<evidence type="ECO:0000256" key="3">
    <source>
        <dbReference type="ARBA" id="ARBA00022475"/>
    </source>
</evidence>